<keyword evidence="8 12" id="KW-0472">Membrane</keyword>
<evidence type="ECO:0000256" key="4">
    <source>
        <dbReference type="ARBA" id="ARBA00022692"/>
    </source>
</evidence>
<evidence type="ECO:0000256" key="7">
    <source>
        <dbReference type="ARBA" id="ARBA00022989"/>
    </source>
</evidence>
<comment type="subcellular location">
    <subcellularLocation>
        <location evidence="1">Lysosome membrane</location>
        <topology evidence="1">Multi-pass membrane protein</topology>
    </subcellularLocation>
</comment>
<dbReference type="Proteomes" id="UP001344447">
    <property type="component" value="Unassembled WGS sequence"/>
</dbReference>
<evidence type="ECO:0000256" key="8">
    <source>
        <dbReference type="ARBA" id="ARBA00023136"/>
    </source>
</evidence>
<evidence type="ECO:0000256" key="10">
    <source>
        <dbReference type="ARBA" id="ARBA00048473"/>
    </source>
</evidence>
<comment type="caution">
    <text evidence="13">The sequence shown here is derived from an EMBL/GenBank/DDBJ whole genome shotgun (WGS) entry which is preliminary data.</text>
</comment>
<keyword evidence="3" id="KW-0813">Transport</keyword>
<dbReference type="Gene3D" id="1.20.1280.290">
    <property type="match status" value="2"/>
</dbReference>
<dbReference type="InterPro" id="IPR005282">
    <property type="entry name" value="LC_transporter"/>
</dbReference>
<keyword evidence="7 12" id="KW-1133">Transmembrane helix</keyword>
<evidence type="ECO:0000256" key="3">
    <source>
        <dbReference type="ARBA" id="ARBA00022448"/>
    </source>
</evidence>
<keyword evidence="6" id="KW-0769">Symport</keyword>
<protein>
    <recommendedName>
        <fullName evidence="11">Cystinosin homolog</fullName>
    </recommendedName>
</protein>
<dbReference type="FunFam" id="1.20.1280.290:FF:000018">
    <property type="entry name" value="Cystinosin homolog"/>
    <property type="match status" value="1"/>
</dbReference>
<gene>
    <name evidence="13" type="ORF">RB653_004185</name>
</gene>
<dbReference type="EMBL" id="JAVFKY010000001">
    <property type="protein sequence ID" value="KAK5582600.1"/>
    <property type="molecule type" value="Genomic_DNA"/>
</dbReference>
<proteinExistence type="inferred from homology"/>
<evidence type="ECO:0000313" key="13">
    <source>
        <dbReference type="EMBL" id="KAK5582600.1"/>
    </source>
</evidence>
<evidence type="ECO:0000313" key="14">
    <source>
        <dbReference type="Proteomes" id="UP001344447"/>
    </source>
</evidence>
<evidence type="ECO:0000256" key="5">
    <source>
        <dbReference type="ARBA" id="ARBA00022737"/>
    </source>
</evidence>
<accession>A0AAN7UA48</accession>
<keyword evidence="4 12" id="KW-0812">Transmembrane</keyword>
<feature type="transmembrane region" description="Helical" evidence="12">
    <location>
        <begin position="36"/>
        <end position="63"/>
    </location>
</feature>
<sequence length="289" mass="33139">MTTLSIISTIIGWIYFACWSLSFYPQVILNFRKKSVIGLSFDFLLFNITGYACYSVFNCVLYFDRIVKNEYYDIHGPPIPVQQSDIAFALHGFVLTVITIVQCFIYDRGGQKNSKMGIGLAILIWISLIVMTILGFSKVFTWLWVINYYSYVKLFITFIKYIPQAYLNFKNKSTSGWSVHNVLLDFSGGVLSLLQMFLDVADSGNWSIFTGDPVKLGLSLLSIAFDILFIIQHYILYRKPKVKGYQTLNNDNNITNNSSNNNSNYNNNYNDNYTDQIIINDNLIGENDQ</sequence>
<dbReference type="NCBIfam" id="TIGR00951">
    <property type="entry name" value="2A43"/>
    <property type="match status" value="1"/>
</dbReference>
<evidence type="ECO:0000256" key="12">
    <source>
        <dbReference type="SAM" id="Phobius"/>
    </source>
</evidence>
<keyword evidence="9" id="KW-0458">Lysosome</keyword>
<dbReference type="FunFam" id="1.20.1280.290:FF:000016">
    <property type="entry name" value="Cystinosin homolog"/>
    <property type="match status" value="1"/>
</dbReference>
<feature type="transmembrane region" description="Helical" evidence="12">
    <location>
        <begin position="182"/>
        <end position="198"/>
    </location>
</feature>
<dbReference type="Pfam" id="PF04193">
    <property type="entry name" value="PQ-loop"/>
    <property type="match status" value="2"/>
</dbReference>
<reference evidence="13 14" key="1">
    <citation type="submission" date="2023-11" db="EMBL/GenBank/DDBJ databases">
        <title>Dfirmibasis_genome.</title>
        <authorList>
            <person name="Edelbroek B."/>
            <person name="Kjellin J."/>
            <person name="Jerlstrom-Hultqvist J."/>
            <person name="Soderbom F."/>
        </authorList>
    </citation>
    <scope>NUCLEOTIDE SEQUENCE [LARGE SCALE GENOMIC DNA]</scope>
    <source>
        <strain evidence="13 14">TNS-C-14</strain>
    </source>
</reference>
<feature type="transmembrane region" description="Helical" evidence="12">
    <location>
        <begin position="6"/>
        <end position="24"/>
    </location>
</feature>
<comment type="similarity">
    <text evidence="2">Belongs to the cystinosin family.</text>
</comment>
<evidence type="ECO:0000256" key="9">
    <source>
        <dbReference type="ARBA" id="ARBA00023228"/>
    </source>
</evidence>
<organism evidence="13 14">
    <name type="scientific">Dictyostelium firmibasis</name>
    <dbReference type="NCBI Taxonomy" id="79012"/>
    <lineage>
        <taxon>Eukaryota</taxon>
        <taxon>Amoebozoa</taxon>
        <taxon>Evosea</taxon>
        <taxon>Eumycetozoa</taxon>
        <taxon>Dictyostelia</taxon>
        <taxon>Dictyosteliales</taxon>
        <taxon>Dictyosteliaceae</taxon>
        <taxon>Dictyostelium</taxon>
    </lineage>
</organism>
<dbReference type="InterPro" id="IPR006603">
    <property type="entry name" value="PQ-loop_rpt"/>
</dbReference>
<name>A0AAN7UA48_9MYCE</name>
<evidence type="ECO:0000256" key="1">
    <source>
        <dbReference type="ARBA" id="ARBA00004155"/>
    </source>
</evidence>
<keyword evidence="14" id="KW-1185">Reference proteome</keyword>
<dbReference type="AlphaFoldDB" id="A0AAN7UA48"/>
<keyword evidence="5" id="KW-0677">Repeat</keyword>
<evidence type="ECO:0000256" key="6">
    <source>
        <dbReference type="ARBA" id="ARBA00022847"/>
    </source>
</evidence>
<feature type="transmembrane region" description="Helical" evidence="12">
    <location>
        <begin position="142"/>
        <end position="162"/>
    </location>
</feature>
<comment type="catalytic activity">
    <reaction evidence="10">
        <text>L-cystine(out) + H(+)(out) = L-cystine(in) + H(+)(in)</text>
        <dbReference type="Rhea" id="RHEA:66172"/>
        <dbReference type="ChEBI" id="CHEBI:15378"/>
        <dbReference type="ChEBI" id="CHEBI:35491"/>
    </reaction>
    <physiologicalReaction direction="left-to-right" evidence="10">
        <dbReference type="Rhea" id="RHEA:66173"/>
    </physiologicalReaction>
</comment>
<evidence type="ECO:0000256" key="11">
    <source>
        <dbReference type="ARBA" id="ARBA00074957"/>
    </source>
</evidence>
<dbReference type="PANTHER" id="PTHR13131">
    <property type="entry name" value="CYSTINOSIN"/>
    <property type="match status" value="1"/>
</dbReference>
<dbReference type="GO" id="GO:0015293">
    <property type="term" value="F:symporter activity"/>
    <property type="evidence" value="ECO:0007669"/>
    <property type="project" value="UniProtKB-KW"/>
</dbReference>
<dbReference type="PANTHER" id="PTHR13131:SF5">
    <property type="entry name" value="CYSTINOSIN"/>
    <property type="match status" value="1"/>
</dbReference>
<feature type="transmembrane region" description="Helical" evidence="12">
    <location>
        <begin position="118"/>
        <end position="136"/>
    </location>
</feature>
<dbReference type="GO" id="GO:0005765">
    <property type="term" value="C:lysosomal membrane"/>
    <property type="evidence" value="ECO:0007669"/>
    <property type="project" value="UniProtKB-SubCell"/>
</dbReference>
<feature type="transmembrane region" description="Helical" evidence="12">
    <location>
        <begin position="218"/>
        <end position="237"/>
    </location>
</feature>
<dbReference type="SMART" id="SM00679">
    <property type="entry name" value="CTNS"/>
    <property type="match status" value="2"/>
</dbReference>
<feature type="transmembrane region" description="Helical" evidence="12">
    <location>
        <begin position="86"/>
        <end position="106"/>
    </location>
</feature>
<dbReference type="GO" id="GO:0015184">
    <property type="term" value="F:L-cystine transmembrane transporter activity"/>
    <property type="evidence" value="ECO:0007669"/>
    <property type="project" value="TreeGrafter"/>
</dbReference>
<evidence type="ECO:0000256" key="2">
    <source>
        <dbReference type="ARBA" id="ARBA00006855"/>
    </source>
</evidence>